<sequence length="114" mass="12698">MLEWTENKTTVYLFVFSIYVRKRANGYDIFLVKKGEKAIGFKGNEGVGRDSSVTSRLRSHTCARLTAVVANQQSTAYTACVILVCCLDLSQPLTLALVTRPKDRATRTRALPLL</sequence>
<accession>A0AAV7HLI0</accession>
<proteinExistence type="predicted"/>
<evidence type="ECO:0000313" key="1">
    <source>
        <dbReference type="EMBL" id="KAH0540691.1"/>
    </source>
</evidence>
<gene>
    <name evidence="1" type="ORF">KQX54_019128</name>
</gene>
<organism evidence="1 2">
    <name type="scientific">Cotesia glomerata</name>
    <name type="common">Lepidopteran parasitic wasp</name>
    <name type="synonym">Apanteles glomeratus</name>
    <dbReference type="NCBI Taxonomy" id="32391"/>
    <lineage>
        <taxon>Eukaryota</taxon>
        <taxon>Metazoa</taxon>
        <taxon>Ecdysozoa</taxon>
        <taxon>Arthropoda</taxon>
        <taxon>Hexapoda</taxon>
        <taxon>Insecta</taxon>
        <taxon>Pterygota</taxon>
        <taxon>Neoptera</taxon>
        <taxon>Endopterygota</taxon>
        <taxon>Hymenoptera</taxon>
        <taxon>Apocrita</taxon>
        <taxon>Ichneumonoidea</taxon>
        <taxon>Braconidae</taxon>
        <taxon>Microgastrinae</taxon>
        <taxon>Cotesia</taxon>
    </lineage>
</organism>
<dbReference type="EMBL" id="JAHXZJ010002609">
    <property type="protein sequence ID" value="KAH0540691.1"/>
    <property type="molecule type" value="Genomic_DNA"/>
</dbReference>
<dbReference type="AlphaFoldDB" id="A0AAV7HLI0"/>
<protein>
    <submittedName>
        <fullName evidence="1">Uncharacterized protein</fullName>
    </submittedName>
</protein>
<name>A0AAV7HLI0_COTGL</name>
<dbReference type="Proteomes" id="UP000826195">
    <property type="component" value="Unassembled WGS sequence"/>
</dbReference>
<evidence type="ECO:0000313" key="2">
    <source>
        <dbReference type="Proteomes" id="UP000826195"/>
    </source>
</evidence>
<keyword evidence="2" id="KW-1185">Reference proteome</keyword>
<reference evidence="1 2" key="1">
    <citation type="journal article" date="2021" name="J. Hered.">
        <title>A chromosome-level genome assembly of the parasitoid wasp, Cotesia glomerata (Hymenoptera: Braconidae).</title>
        <authorList>
            <person name="Pinto B.J."/>
            <person name="Weis J.J."/>
            <person name="Gamble T."/>
            <person name="Ode P.J."/>
            <person name="Paul R."/>
            <person name="Zaspel J.M."/>
        </authorList>
    </citation>
    <scope>NUCLEOTIDE SEQUENCE [LARGE SCALE GENOMIC DNA]</scope>
    <source>
        <strain evidence="1">CgM1</strain>
    </source>
</reference>
<comment type="caution">
    <text evidence="1">The sequence shown here is derived from an EMBL/GenBank/DDBJ whole genome shotgun (WGS) entry which is preliminary data.</text>
</comment>